<evidence type="ECO:0000256" key="13">
    <source>
        <dbReference type="RuleBase" id="RU003925"/>
    </source>
</evidence>
<evidence type="ECO:0000256" key="12">
    <source>
        <dbReference type="PIRSR" id="PIRSR606689-2"/>
    </source>
</evidence>
<dbReference type="AlphaFoldDB" id="A0A5J9W7Y5"/>
<evidence type="ECO:0000256" key="6">
    <source>
        <dbReference type="ARBA" id="ARBA00022892"/>
    </source>
</evidence>
<keyword evidence="8" id="KW-0333">Golgi apparatus</keyword>
<dbReference type="Gramene" id="TVU44228">
    <property type="protein sequence ID" value="TVU44228"/>
    <property type="gene ID" value="EJB05_03664"/>
</dbReference>
<dbReference type="PANTHER" id="PTHR11711">
    <property type="entry name" value="ADP RIBOSYLATION FACTOR-RELATED"/>
    <property type="match status" value="1"/>
</dbReference>
<dbReference type="GO" id="GO:0005525">
    <property type="term" value="F:GTP binding"/>
    <property type="evidence" value="ECO:0007669"/>
    <property type="project" value="UniProtKB-KW"/>
</dbReference>
<keyword evidence="10" id="KW-0449">Lipoprotein</keyword>
<keyword evidence="12" id="KW-0479">Metal-binding</keyword>
<keyword evidence="12" id="KW-0460">Magnesium</keyword>
<dbReference type="Pfam" id="PF00025">
    <property type="entry name" value="Arf"/>
    <property type="match status" value="1"/>
</dbReference>
<evidence type="ECO:0000256" key="8">
    <source>
        <dbReference type="ARBA" id="ARBA00023034"/>
    </source>
</evidence>
<evidence type="ECO:0000313" key="15">
    <source>
        <dbReference type="Proteomes" id="UP000324897"/>
    </source>
</evidence>
<dbReference type="SUPFAM" id="SSF52540">
    <property type="entry name" value="P-loop containing nucleoside triphosphate hydrolases"/>
    <property type="match status" value="1"/>
</dbReference>
<evidence type="ECO:0000256" key="4">
    <source>
        <dbReference type="ARBA" id="ARBA00022707"/>
    </source>
</evidence>
<dbReference type="FunFam" id="3.40.50.300:FF:003500">
    <property type="entry name" value="ADP-ribosylation factor 1"/>
    <property type="match status" value="1"/>
</dbReference>
<feature type="binding site" evidence="11">
    <location>
        <begin position="136"/>
        <end position="139"/>
    </location>
    <ligand>
        <name>GTP</name>
        <dbReference type="ChEBI" id="CHEBI:37565"/>
    </ligand>
</feature>
<evidence type="ECO:0000256" key="3">
    <source>
        <dbReference type="ARBA" id="ARBA00022448"/>
    </source>
</evidence>
<name>A0A5J9W7Y5_9POAL</name>
<feature type="binding site" evidence="12">
    <location>
        <position position="41"/>
    </location>
    <ligand>
        <name>Mg(2+)</name>
        <dbReference type="ChEBI" id="CHEBI:18420"/>
    </ligand>
</feature>
<dbReference type="GO" id="GO:0003924">
    <property type="term" value="F:GTPase activity"/>
    <property type="evidence" value="ECO:0007669"/>
    <property type="project" value="InterPro"/>
</dbReference>
<keyword evidence="4" id="KW-0519">Myristate</keyword>
<sequence length="204" mass="22818">MGMAMGRLLNLSELSLSLRQLLGWKQEMQILFLGLGFAGKTTIINKFKLGKVVDTTPTIGAVQSGEFEYNNISFIAFDIGQGPLQPLLRHYFYGTQGFVFVIDSTDREGLPYAKDHLNMILNEEETRNATMLVFANKQDLPNAMSEVEIAEKLGLNSICHRRWHIQSGSATSGEGLYEGMDWLCTNINAKVCMFYVSLIIAHCL</sequence>
<dbReference type="GO" id="GO:0016192">
    <property type="term" value="P:vesicle-mediated transport"/>
    <property type="evidence" value="ECO:0007669"/>
    <property type="project" value="UniProtKB-KW"/>
</dbReference>
<dbReference type="GO" id="GO:0016004">
    <property type="term" value="F:phospholipase activator activity"/>
    <property type="evidence" value="ECO:0007669"/>
    <property type="project" value="UniProtKB-ARBA"/>
</dbReference>
<proteinExistence type="inferred from homology"/>
<dbReference type="CDD" id="cd00878">
    <property type="entry name" value="Arf_Arl"/>
    <property type="match status" value="1"/>
</dbReference>
<dbReference type="Gene3D" id="3.40.50.300">
    <property type="entry name" value="P-loop containing nucleotide triphosphate hydrolases"/>
    <property type="match status" value="1"/>
</dbReference>
<dbReference type="EMBL" id="RWGY01000004">
    <property type="protein sequence ID" value="TVU44228.1"/>
    <property type="molecule type" value="Genomic_DNA"/>
</dbReference>
<keyword evidence="7" id="KW-0653">Protein transport</keyword>
<organism evidence="14 15">
    <name type="scientific">Eragrostis curvula</name>
    <name type="common">weeping love grass</name>
    <dbReference type="NCBI Taxonomy" id="38414"/>
    <lineage>
        <taxon>Eukaryota</taxon>
        <taxon>Viridiplantae</taxon>
        <taxon>Streptophyta</taxon>
        <taxon>Embryophyta</taxon>
        <taxon>Tracheophyta</taxon>
        <taxon>Spermatophyta</taxon>
        <taxon>Magnoliopsida</taxon>
        <taxon>Liliopsida</taxon>
        <taxon>Poales</taxon>
        <taxon>Poaceae</taxon>
        <taxon>PACMAD clade</taxon>
        <taxon>Chloridoideae</taxon>
        <taxon>Eragrostideae</taxon>
        <taxon>Eragrostidinae</taxon>
        <taxon>Eragrostis</taxon>
    </lineage>
</organism>
<evidence type="ECO:0000256" key="11">
    <source>
        <dbReference type="PIRSR" id="PIRSR606689-1"/>
    </source>
</evidence>
<dbReference type="InterPro" id="IPR006689">
    <property type="entry name" value="Small_GTPase_ARF/SAR"/>
</dbReference>
<dbReference type="PRINTS" id="PR00328">
    <property type="entry name" value="SAR1GTPBP"/>
</dbReference>
<gene>
    <name evidence="14" type="ORF">EJB05_03664</name>
</gene>
<dbReference type="OrthoDB" id="2011769at2759"/>
<reference evidence="14 15" key="1">
    <citation type="journal article" date="2019" name="Sci. Rep.">
        <title>A high-quality genome of Eragrostis curvula grass provides insights into Poaceae evolution and supports new strategies to enhance forage quality.</title>
        <authorList>
            <person name="Carballo J."/>
            <person name="Santos B.A.C.M."/>
            <person name="Zappacosta D."/>
            <person name="Garbus I."/>
            <person name="Selva J.P."/>
            <person name="Gallo C.A."/>
            <person name="Diaz A."/>
            <person name="Albertini E."/>
            <person name="Caccamo M."/>
            <person name="Echenique V."/>
        </authorList>
    </citation>
    <scope>NUCLEOTIDE SEQUENCE [LARGE SCALE GENOMIC DNA]</scope>
    <source>
        <strain evidence="15">cv. Victoria</strain>
        <tissue evidence="14">Leaf</tissue>
    </source>
</reference>
<keyword evidence="5 11" id="KW-0547">Nucleotide-binding</keyword>
<dbReference type="GO" id="GO:0046872">
    <property type="term" value="F:metal ion binding"/>
    <property type="evidence" value="ECO:0007669"/>
    <property type="project" value="UniProtKB-KW"/>
</dbReference>
<comment type="similarity">
    <text evidence="2 13">Belongs to the small GTPase superfamily. Arf family.</text>
</comment>
<evidence type="ECO:0000256" key="10">
    <source>
        <dbReference type="ARBA" id="ARBA00023288"/>
    </source>
</evidence>
<dbReference type="InterPro" id="IPR027417">
    <property type="entry name" value="P-loop_NTPase"/>
</dbReference>
<evidence type="ECO:0008006" key="16">
    <source>
        <dbReference type="Google" id="ProtNLM"/>
    </source>
</evidence>
<keyword evidence="6" id="KW-0931">ER-Golgi transport</keyword>
<evidence type="ECO:0000256" key="5">
    <source>
        <dbReference type="ARBA" id="ARBA00022741"/>
    </source>
</evidence>
<feature type="non-terminal residue" evidence="14">
    <location>
        <position position="1"/>
    </location>
</feature>
<dbReference type="GO" id="GO:0015031">
    <property type="term" value="P:protein transport"/>
    <property type="evidence" value="ECO:0007669"/>
    <property type="project" value="UniProtKB-KW"/>
</dbReference>
<feature type="binding site" evidence="11">
    <location>
        <begin position="34"/>
        <end position="41"/>
    </location>
    <ligand>
        <name>GTP</name>
        <dbReference type="ChEBI" id="CHEBI:37565"/>
    </ligand>
</feature>
<accession>A0A5J9W7Y5</accession>
<evidence type="ECO:0000256" key="7">
    <source>
        <dbReference type="ARBA" id="ARBA00022927"/>
    </source>
</evidence>
<feature type="binding site" evidence="12">
    <location>
        <position position="58"/>
    </location>
    <ligand>
        <name>Mg(2+)</name>
        <dbReference type="ChEBI" id="CHEBI:18420"/>
    </ligand>
</feature>
<keyword evidence="9 11" id="KW-0342">GTP-binding</keyword>
<protein>
    <recommendedName>
        <fullName evidence="16">ADP-ribosylation factor</fullName>
    </recommendedName>
</protein>
<dbReference type="SMART" id="SM00177">
    <property type="entry name" value="ARF"/>
    <property type="match status" value="1"/>
</dbReference>
<dbReference type="NCBIfam" id="TIGR00231">
    <property type="entry name" value="small_GTP"/>
    <property type="match status" value="1"/>
</dbReference>
<dbReference type="InterPro" id="IPR005225">
    <property type="entry name" value="Small_GTP-bd"/>
</dbReference>
<dbReference type="GO" id="GO:0005794">
    <property type="term" value="C:Golgi apparatus"/>
    <property type="evidence" value="ECO:0007669"/>
    <property type="project" value="UniProtKB-SubCell"/>
</dbReference>
<evidence type="ECO:0000256" key="9">
    <source>
        <dbReference type="ARBA" id="ARBA00023134"/>
    </source>
</evidence>
<dbReference type="PROSITE" id="PS51417">
    <property type="entry name" value="ARF"/>
    <property type="match status" value="1"/>
</dbReference>
<evidence type="ECO:0000256" key="1">
    <source>
        <dbReference type="ARBA" id="ARBA00004555"/>
    </source>
</evidence>
<comment type="subcellular location">
    <subcellularLocation>
        <location evidence="1">Golgi apparatus</location>
    </subcellularLocation>
</comment>
<comment type="caution">
    <text evidence="14">The sequence shown here is derived from an EMBL/GenBank/DDBJ whole genome shotgun (WGS) entry which is preliminary data.</text>
</comment>
<dbReference type="Proteomes" id="UP000324897">
    <property type="component" value="Chromosome 5"/>
</dbReference>
<keyword evidence="15" id="KW-1185">Reference proteome</keyword>
<keyword evidence="3" id="KW-0813">Transport</keyword>
<dbReference type="SMART" id="SM00178">
    <property type="entry name" value="SAR"/>
    <property type="match status" value="1"/>
</dbReference>
<evidence type="ECO:0000313" key="14">
    <source>
        <dbReference type="EMBL" id="TVU44228.1"/>
    </source>
</evidence>
<dbReference type="InterPro" id="IPR024156">
    <property type="entry name" value="Small_GTPase_ARF"/>
</dbReference>
<evidence type="ECO:0000256" key="2">
    <source>
        <dbReference type="ARBA" id="ARBA00010290"/>
    </source>
</evidence>